<dbReference type="Gene3D" id="3.30.70.360">
    <property type="match status" value="2"/>
</dbReference>
<sequence length="460" mass="51135">MNMNLLSQEYEQEFLNKVTKLLEIPSVYEESVSYPFGKPIDDALRMMLTIAEKDGFTTKNVDGRAGHVEFGEGEEVLGILGHLDVVPAGKGWSTPPFEPVLKEGKLYARGAQDDKGPVMAAYIAMKILKDQGFKPKKRIRLIVGTDEERDWKGMEYYFAREEMPAFGFSPDATFPVIHAEKGLLDFYMTYNLNQETDSTSDAELLKITGGDRLNMVPDEAFALVRSDKELYTHFHEFLRDHGLEGTLEKSHEENTIIVKGKSVHASKPETGVNAITGLVSYLLTLPLSKKDAALLSTIQQTFEKTDGSGLQLEQTDNESGPLTMNVGSIEWNRNQCQVGVNLRYPVTADPEGILSTLRKAAHENLGELEVYDHLRALYIDKDHHFVQTLLRVYNDATGEEESAISIGGATYARALKAGVAYGALFASSPDTAHQNDEHVLLSDMIKAIEIYAASIYELTK</sequence>
<evidence type="ECO:0000256" key="1">
    <source>
        <dbReference type="ARBA" id="ARBA00001947"/>
    </source>
</evidence>
<dbReference type="KEGG" id="hmn:HM131_07815"/>
<dbReference type="RefSeq" id="WP_085029231.1">
    <property type="nucleotide sequence ID" value="NZ_CP020772.1"/>
</dbReference>
<accession>A0A1W5ZTW3</accession>
<proteinExistence type="inferred from homology"/>
<dbReference type="InterPro" id="IPR002933">
    <property type="entry name" value="Peptidase_M20"/>
</dbReference>
<evidence type="ECO:0000313" key="10">
    <source>
        <dbReference type="EMBL" id="ARI76754.1"/>
    </source>
</evidence>
<dbReference type="InterPro" id="IPR010964">
    <property type="entry name" value="M20A_pepV-rel"/>
</dbReference>
<dbReference type="GO" id="GO:0006526">
    <property type="term" value="P:L-arginine biosynthetic process"/>
    <property type="evidence" value="ECO:0007669"/>
    <property type="project" value="TreeGrafter"/>
</dbReference>
<keyword evidence="7" id="KW-0224">Dipeptidase</keyword>
<feature type="domain" description="Peptidase M20 dimerisation" evidence="9">
    <location>
        <begin position="255"/>
        <end position="365"/>
    </location>
</feature>
<keyword evidence="5" id="KW-0378">Hydrolase</keyword>
<dbReference type="PANTHER" id="PTHR43808">
    <property type="entry name" value="ACETYLORNITHINE DEACETYLASE"/>
    <property type="match status" value="1"/>
</dbReference>
<dbReference type="NCBIfam" id="TIGR01887">
    <property type="entry name" value="dipeptidaselike"/>
    <property type="match status" value="1"/>
</dbReference>
<dbReference type="OrthoDB" id="9761532at2"/>
<evidence type="ECO:0000256" key="4">
    <source>
        <dbReference type="ARBA" id="ARBA00022723"/>
    </source>
</evidence>
<dbReference type="Pfam" id="PF01546">
    <property type="entry name" value="Peptidase_M20"/>
    <property type="match status" value="1"/>
</dbReference>
<dbReference type="Proteomes" id="UP000192527">
    <property type="component" value="Chromosome"/>
</dbReference>
<dbReference type="NCBIfam" id="NF005591">
    <property type="entry name" value="PRK07318.1"/>
    <property type="match status" value="1"/>
</dbReference>
<evidence type="ECO:0000259" key="9">
    <source>
        <dbReference type="Pfam" id="PF07687"/>
    </source>
</evidence>
<evidence type="ECO:0000256" key="3">
    <source>
        <dbReference type="ARBA" id="ARBA00022670"/>
    </source>
</evidence>
<dbReference type="PROSITE" id="PS00758">
    <property type="entry name" value="ARGE_DAPE_CPG2_1"/>
    <property type="match status" value="1"/>
</dbReference>
<dbReference type="SUPFAM" id="SSF53187">
    <property type="entry name" value="Zn-dependent exopeptidases"/>
    <property type="match status" value="1"/>
</dbReference>
<dbReference type="PANTHER" id="PTHR43808:SF31">
    <property type="entry name" value="N-ACETYL-L-CITRULLINE DEACETYLASE"/>
    <property type="match status" value="1"/>
</dbReference>
<keyword evidence="11" id="KW-1185">Reference proteome</keyword>
<protein>
    <submittedName>
        <fullName evidence="10">Dipeptidase PepV</fullName>
    </submittedName>
</protein>
<dbReference type="Pfam" id="PF07687">
    <property type="entry name" value="M20_dimer"/>
    <property type="match status" value="1"/>
</dbReference>
<dbReference type="GO" id="GO:0016805">
    <property type="term" value="F:dipeptidase activity"/>
    <property type="evidence" value="ECO:0007669"/>
    <property type="project" value="UniProtKB-KW"/>
</dbReference>
<dbReference type="GO" id="GO:0008270">
    <property type="term" value="F:zinc ion binding"/>
    <property type="evidence" value="ECO:0007669"/>
    <property type="project" value="InterPro"/>
</dbReference>
<dbReference type="SUPFAM" id="SSF55031">
    <property type="entry name" value="Bacterial exopeptidase dimerisation domain"/>
    <property type="match status" value="1"/>
</dbReference>
<evidence type="ECO:0000313" key="11">
    <source>
        <dbReference type="Proteomes" id="UP000192527"/>
    </source>
</evidence>
<gene>
    <name evidence="10" type="ORF">HM131_07815</name>
</gene>
<dbReference type="STRING" id="402384.HM131_07815"/>
<evidence type="ECO:0000256" key="8">
    <source>
        <dbReference type="ARBA" id="ARBA00023049"/>
    </source>
</evidence>
<name>A0A1W5ZTW3_9BACI</name>
<evidence type="ECO:0000256" key="7">
    <source>
        <dbReference type="ARBA" id="ARBA00022997"/>
    </source>
</evidence>
<dbReference type="InterPro" id="IPR011650">
    <property type="entry name" value="Peptidase_M20_dimer"/>
</dbReference>
<keyword evidence="8" id="KW-0482">Metalloprotease</keyword>
<keyword evidence="4" id="KW-0479">Metal-binding</keyword>
<dbReference type="AlphaFoldDB" id="A0A1W5ZTW3"/>
<dbReference type="CDD" id="cd03888">
    <property type="entry name" value="M20_PepV"/>
    <property type="match status" value="1"/>
</dbReference>
<dbReference type="InterPro" id="IPR036264">
    <property type="entry name" value="Bact_exopeptidase_dim_dom"/>
</dbReference>
<evidence type="ECO:0000256" key="2">
    <source>
        <dbReference type="ARBA" id="ARBA00006247"/>
    </source>
</evidence>
<dbReference type="InterPro" id="IPR001261">
    <property type="entry name" value="ArgE/DapE_CS"/>
</dbReference>
<keyword evidence="6" id="KW-0862">Zinc</keyword>
<reference evidence="10 11" key="1">
    <citation type="submission" date="2017-04" db="EMBL/GenBank/DDBJ databases">
        <title>The whole genome sequencing and assembly of Halobacillus mangrovi strain.</title>
        <authorList>
            <person name="Lee S.-J."/>
            <person name="Park M.-K."/>
            <person name="Kim J.-Y."/>
            <person name="Lee Y.-J."/>
            <person name="Yi H."/>
            <person name="Bahn Y.-S."/>
            <person name="Kim J.F."/>
            <person name="Lee D.-W."/>
        </authorList>
    </citation>
    <scope>NUCLEOTIDE SEQUENCE [LARGE SCALE GENOMIC DNA]</scope>
    <source>
        <strain evidence="10 11">KTB 131</strain>
    </source>
</reference>
<dbReference type="GO" id="GO:0008237">
    <property type="term" value="F:metallopeptidase activity"/>
    <property type="evidence" value="ECO:0007669"/>
    <property type="project" value="UniProtKB-KW"/>
</dbReference>
<dbReference type="InterPro" id="IPR050072">
    <property type="entry name" value="Peptidase_M20A"/>
</dbReference>
<dbReference type="Gene3D" id="3.40.630.10">
    <property type="entry name" value="Zn peptidases"/>
    <property type="match status" value="1"/>
</dbReference>
<evidence type="ECO:0000256" key="5">
    <source>
        <dbReference type="ARBA" id="ARBA00022801"/>
    </source>
</evidence>
<dbReference type="GO" id="GO:0008777">
    <property type="term" value="F:acetylornithine deacetylase activity"/>
    <property type="evidence" value="ECO:0007669"/>
    <property type="project" value="TreeGrafter"/>
</dbReference>
<dbReference type="EMBL" id="CP020772">
    <property type="protein sequence ID" value="ARI76754.1"/>
    <property type="molecule type" value="Genomic_DNA"/>
</dbReference>
<organism evidence="10 11">
    <name type="scientific">Halobacillus mangrovi</name>
    <dbReference type="NCBI Taxonomy" id="402384"/>
    <lineage>
        <taxon>Bacteria</taxon>
        <taxon>Bacillati</taxon>
        <taxon>Bacillota</taxon>
        <taxon>Bacilli</taxon>
        <taxon>Bacillales</taxon>
        <taxon>Bacillaceae</taxon>
        <taxon>Halobacillus</taxon>
    </lineage>
</organism>
<evidence type="ECO:0000256" key="6">
    <source>
        <dbReference type="ARBA" id="ARBA00022833"/>
    </source>
</evidence>
<dbReference type="GO" id="GO:0006508">
    <property type="term" value="P:proteolysis"/>
    <property type="evidence" value="ECO:0007669"/>
    <property type="project" value="UniProtKB-KW"/>
</dbReference>
<comment type="cofactor">
    <cofactor evidence="1">
        <name>Zn(2+)</name>
        <dbReference type="ChEBI" id="CHEBI:29105"/>
    </cofactor>
</comment>
<comment type="similarity">
    <text evidence="2">Belongs to the peptidase M20A family.</text>
</comment>
<keyword evidence="3" id="KW-0645">Protease</keyword>